<dbReference type="Pfam" id="PF24481">
    <property type="entry name" value="CT398_CC"/>
    <property type="match status" value="1"/>
</dbReference>
<dbReference type="HOGENOM" id="CLU_073076_2_2_7"/>
<dbReference type="InterPro" id="IPR056003">
    <property type="entry name" value="CT398_CC_hairpin"/>
</dbReference>
<dbReference type="KEGG" id="daf:Desaf_2488"/>
<dbReference type="PANTHER" id="PTHR39082:SF1">
    <property type="entry name" value="SCAVENGER RECEPTOR CLASS A MEMBER 3"/>
    <property type="match status" value="1"/>
</dbReference>
<feature type="domain" description="CT398-like coiled coil hairpin" evidence="3">
    <location>
        <begin position="12"/>
        <end position="186"/>
    </location>
</feature>
<sequence>MYQKQIEQLVILQQIDAEITDIRKDLEGAPKELQTLEQQYKDVQERRDQTAGKIENLRSQQSHLGQDIEDDSSRIKKSKNKLMMASNTREYHAMMREMDNMEKVNRLREEENAALMDELKRQQELLTSEDEELSTLGTRLDEMRKTLDKRMAEAQKLLDGLMKRRKAAGEIIPKPILSRYEFIRARLRHPVIVSVGEGVCSGCHILIPPQTFNDLQKGKQIHSCPNCQRLIFWSEHLPSTATEREEA</sequence>
<dbReference type="RefSeq" id="WP_005989747.1">
    <property type="nucleotide sequence ID" value="NC_016629.1"/>
</dbReference>
<dbReference type="STRING" id="690850.Desaf_2488"/>
<evidence type="ECO:0000313" key="5">
    <source>
        <dbReference type="Proteomes" id="UP000007844"/>
    </source>
</evidence>
<dbReference type="Proteomes" id="UP000007844">
    <property type="component" value="Chromosome"/>
</dbReference>
<dbReference type="AlphaFoldDB" id="F3YZ55"/>
<protein>
    <submittedName>
        <fullName evidence="4">Uncharacterized protein</fullName>
    </submittedName>
</protein>
<keyword evidence="1" id="KW-0175">Coiled coil</keyword>
<proteinExistence type="predicted"/>
<name>F3YZ55_DESAF</name>
<evidence type="ECO:0000256" key="1">
    <source>
        <dbReference type="SAM" id="Coils"/>
    </source>
</evidence>
<gene>
    <name evidence="4" type="ORF">Desaf_2488</name>
</gene>
<evidence type="ECO:0000259" key="3">
    <source>
        <dbReference type="Pfam" id="PF24481"/>
    </source>
</evidence>
<dbReference type="InterPro" id="IPR052376">
    <property type="entry name" value="Oxidative_Scav/Glycosyltrans"/>
</dbReference>
<dbReference type="PANTHER" id="PTHR39082">
    <property type="entry name" value="PHOSPHOLIPASE C-BETA-2-RELATED"/>
    <property type="match status" value="1"/>
</dbReference>
<reference evidence="4 5" key="1">
    <citation type="journal article" date="2011" name="J. Bacteriol.">
        <title>Genome sequence of the mercury-methylating and pleomorphic Desulfovibrio africanus Strain Walvis Bay.</title>
        <authorList>
            <person name="Brown S.D."/>
            <person name="Wall J.D."/>
            <person name="Kucken A.M."/>
            <person name="Gilmour C.C."/>
            <person name="Podar M."/>
            <person name="Brandt C.C."/>
            <person name="Teshima H."/>
            <person name="Detter J.C."/>
            <person name="Han C.S."/>
            <person name="Land M.L."/>
            <person name="Lucas S."/>
            <person name="Han J."/>
            <person name="Pennacchio L."/>
            <person name="Nolan M."/>
            <person name="Pitluck S."/>
            <person name="Woyke T."/>
            <person name="Goodwin L."/>
            <person name="Palumbo A.V."/>
            <person name="Elias D.A."/>
        </authorList>
    </citation>
    <scope>NUCLEOTIDE SEQUENCE [LARGE SCALE GENOMIC DNA]</scope>
    <source>
        <strain evidence="4 5">Walvis Bay</strain>
    </source>
</reference>
<dbReference type="Pfam" id="PF02591">
    <property type="entry name" value="Zn_ribbon_9"/>
    <property type="match status" value="1"/>
</dbReference>
<organism evidence="4 5">
    <name type="scientific">Desulfocurvibacter africanus subsp. africanus str. Walvis Bay</name>
    <dbReference type="NCBI Taxonomy" id="690850"/>
    <lineage>
        <taxon>Bacteria</taxon>
        <taxon>Pseudomonadati</taxon>
        <taxon>Thermodesulfobacteriota</taxon>
        <taxon>Desulfovibrionia</taxon>
        <taxon>Desulfovibrionales</taxon>
        <taxon>Desulfovibrionaceae</taxon>
        <taxon>Desulfocurvibacter</taxon>
    </lineage>
</organism>
<dbReference type="Gene3D" id="1.10.287.1490">
    <property type="match status" value="1"/>
</dbReference>
<dbReference type="InterPro" id="IPR003743">
    <property type="entry name" value="Zf-RING_7"/>
</dbReference>
<evidence type="ECO:0000313" key="4">
    <source>
        <dbReference type="EMBL" id="EGJ50811.1"/>
    </source>
</evidence>
<feature type="domain" description="C4-type zinc ribbon" evidence="2">
    <location>
        <begin position="199"/>
        <end position="230"/>
    </location>
</feature>
<keyword evidence="5" id="KW-1185">Reference proteome</keyword>
<evidence type="ECO:0000259" key="2">
    <source>
        <dbReference type="Pfam" id="PF02591"/>
    </source>
</evidence>
<dbReference type="EMBL" id="CP003221">
    <property type="protein sequence ID" value="EGJ50811.1"/>
    <property type="molecule type" value="Genomic_DNA"/>
</dbReference>
<feature type="coiled-coil region" evidence="1">
    <location>
        <begin position="26"/>
        <end position="60"/>
    </location>
</feature>
<dbReference type="eggNOG" id="COG1579">
    <property type="taxonomic scope" value="Bacteria"/>
</dbReference>
<feature type="coiled-coil region" evidence="1">
    <location>
        <begin position="98"/>
        <end position="164"/>
    </location>
</feature>
<accession>F3YZ55</accession>